<feature type="region of interest" description="Disordered" evidence="1">
    <location>
        <begin position="118"/>
        <end position="155"/>
    </location>
</feature>
<dbReference type="PANTHER" id="PTHR47212:SF4">
    <property type="entry name" value="ADHESIN-LIKE PROTEIN, PUTATIVE (DUF3741)-RELATED"/>
    <property type="match status" value="1"/>
</dbReference>
<feature type="region of interest" description="Disordered" evidence="1">
    <location>
        <begin position="368"/>
        <end position="399"/>
    </location>
</feature>
<name>A0AAN7MEM9_TRANT</name>
<dbReference type="PANTHER" id="PTHR47212">
    <property type="entry name" value="ADHESIN-LIKE PROTEIN, PUTATIVE (DUF3741)-RELATED"/>
    <property type="match status" value="1"/>
</dbReference>
<dbReference type="AlphaFoldDB" id="A0AAN7MEM9"/>
<reference evidence="3 4" key="1">
    <citation type="journal article" date="2023" name="Hortic Res">
        <title>Pangenome of water caltrop reveals structural variations and asymmetric subgenome divergence after allopolyploidization.</title>
        <authorList>
            <person name="Zhang X."/>
            <person name="Chen Y."/>
            <person name="Wang L."/>
            <person name="Yuan Y."/>
            <person name="Fang M."/>
            <person name="Shi L."/>
            <person name="Lu R."/>
            <person name="Comes H.P."/>
            <person name="Ma Y."/>
            <person name="Chen Y."/>
            <person name="Huang G."/>
            <person name="Zhou Y."/>
            <person name="Zheng Z."/>
            <person name="Qiu Y."/>
        </authorList>
    </citation>
    <scope>NUCLEOTIDE SEQUENCE [LARGE SCALE GENOMIC DNA]</scope>
    <source>
        <strain evidence="3">F231</strain>
    </source>
</reference>
<dbReference type="EMBL" id="JAXQNO010000001">
    <property type="protein sequence ID" value="KAK4803864.1"/>
    <property type="molecule type" value="Genomic_DNA"/>
</dbReference>
<gene>
    <name evidence="3" type="ORF">SAY86_003681</name>
</gene>
<dbReference type="InterPro" id="IPR025486">
    <property type="entry name" value="DUF4378"/>
</dbReference>
<evidence type="ECO:0000313" key="3">
    <source>
        <dbReference type="EMBL" id="KAK4803864.1"/>
    </source>
</evidence>
<evidence type="ECO:0000256" key="1">
    <source>
        <dbReference type="SAM" id="MobiDB-lite"/>
    </source>
</evidence>
<evidence type="ECO:0000259" key="2">
    <source>
        <dbReference type="Pfam" id="PF14309"/>
    </source>
</evidence>
<dbReference type="Proteomes" id="UP001346149">
    <property type="component" value="Unassembled WGS sequence"/>
</dbReference>
<feature type="compositionally biased region" description="Polar residues" evidence="1">
    <location>
        <begin position="265"/>
        <end position="277"/>
    </location>
</feature>
<keyword evidence="4" id="KW-1185">Reference proteome</keyword>
<protein>
    <recommendedName>
        <fullName evidence="2">DUF4378 domain-containing protein</fullName>
    </recommendedName>
</protein>
<sequence length="702" mass="80304">MKLGSWDDILTLSAHSEPFTRSFRTFSPYELSMAKRSPRSNFRRAKARLVHVWGLISLLDYRHFRSPRKMLIYKRQIGREGPCKSRKEIEKPPKYDDNHPETRVDRERTASVWMLEEKEMGKEPERSDSRYEGWQHESCKSKSTRSEKSQFLSKRDMEGRNKWELECPGQKQGLELSQKDMVGESRHQIYPIRIDETISDSVKGVLNQHGKHRAHANVLQTLQLNFFRKRSNIQETRPSDETDYAEAPEETVTSKPEPVNPEIANPQNTVQKEQRRSVNTGSILSAIKRSLRGVIYTSSDSERSFVDKTFQFKAGEKNYPGTDNSELRVSKIYSHAEEYLPKMLNNGDKESNIMTVAYGDKEGFLQLSESSGCPRGSPKRDAKGNSAVPSEQTVETQLSPCGSVVEETAYVTEEHTNCREESIEGASSHGNCSIGQLCEESDDKECEQYLGEDFDDENGPIHSPSLHQHRALYLGMPEDQETGVDRAEQPSPVSVLEPLIEEGGYSTARATSRSRGHPIQLSQIKFEDGYNFNTAQEIYTETLDRGSIIGYIRAVLDGLDLNCDELYLKWQSWDQALDLLMLHRVDFPGEGHFPEKKLLPDCINEVIVEFYSRRSVLPRFNYSNKVNTIATVCASLYWHLLQSPLPLTLDQIIGKDLSVKETWMDLHLEVERLCIYMGETILQELIIDTFTSFRDSKELAEL</sequence>
<organism evidence="3 4">
    <name type="scientific">Trapa natans</name>
    <name type="common">Water chestnut</name>
    <dbReference type="NCBI Taxonomy" id="22666"/>
    <lineage>
        <taxon>Eukaryota</taxon>
        <taxon>Viridiplantae</taxon>
        <taxon>Streptophyta</taxon>
        <taxon>Embryophyta</taxon>
        <taxon>Tracheophyta</taxon>
        <taxon>Spermatophyta</taxon>
        <taxon>Magnoliopsida</taxon>
        <taxon>eudicotyledons</taxon>
        <taxon>Gunneridae</taxon>
        <taxon>Pentapetalae</taxon>
        <taxon>rosids</taxon>
        <taxon>malvids</taxon>
        <taxon>Myrtales</taxon>
        <taxon>Lythraceae</taxon>
        <taxon>Trapa</taxon>
    </lineage>
</organism>
<accession>A0AAN7MEM9</accession>
<feature type="region of interest" description="Disordered" evidence="1">
    <location>
        <begin position="231"/>
        <end position="277"/>
    </location>
</feature>
<feature type="domain" description="DUF4378" evidence="2">
    <location>
        <begin position="551"/>
        <end position="686"/>
    </location>
</feature>
<proteinExistence type="predicted"/>
<dbReference type="Pfam" id="PF14309">
    <property type="entry name" value="DUF4378"/>
    <property type="match status" value="1"/>
</dbReference>
<feature type="region of interest" description="Disordered" evidence="1">
    <location>
        <begin position="82"/>
        <end position="106"/>
    </location>
</feature>
<feature type="compositionally biased region" description="Polar residues" evidence="1">
    <location>
        <begin position="387"/>
        <end position="399"/>
    </location>
</feature>
<evidence type="ECO:0000313" key="4">
    <source>
        <dbReference type="Proteomes" id="UP001346149"/>
    </source>
</evidence>
<comment type="caution">
    <text evidence="3">The sequence shown here is derived from an EMBL/GenBank/DDBJ whole genome shotgun (WGS) entry which is preliminary data.</text>
</comment>